<dbReference type="InterPro" id="IPR021529">
    <property type="entry name" value="DUF2798"/>
</dbReference>
<sequence>MKHVTKIIIGIINTGVLSLVFYYVSHPQFLTIAWGVWLHAWLIAFICILPLSYLTPWLVQKLLVRTGLLKEL</sequence>
<dbReference type="Proteomes" id="UP000789719">
    <property type="component" value="Unassembled WGS sequence"/>
</dbReference>
<keyword evidence="1" id="KW-0812">Transmembrane</keyword>
<evidence type="ECO:0000313" key="3">
    <source>
        <dbReference type="Proteomes" id="UP000789719"/>
    </source>
</evidence>
<protein>
    <recommendedName>
        <fullName evidence="4">DUF2798 domain-containing protein</fullName>
    </recommendedName>
</protein>
<reference evidence="2 3" key="1">
    <citation type="submission" date="2021-11" db="EMBL/GenBank/DDBJ databases">
        <authorList>
            <person name="Depoorter E."/>
        </authorList>
    </citation>
    <scope>NUCLEOTIDE SEQUENCE [LARGE SCALE GENOMIC DNA]</scope>
    <source>
        <strain evidence="2 3">LMG 24286</strain>
    </source>
</reference>
<keyword evidence="1" id="KW-0472">Membrane</keyword>
<feature type="transmembrane region" description="Helical" evidence="1">
    <location>
        <begin position="7"/>
        <end position="24"/>
    </location>
</feature>
<keyword evidence="3" id="KW-1185">Reference proteome</keyword>
<dbReference type="EMBL" id="CAKKNT010000006">
    <property type="protein sequence ID" value="CAH0418243.1"/>
    <property type="molecule type" value="Genomic_DNA"/>
</dbReference>
<evidence type="ECO:0008006" key="4">
    <source>
        <dbReference type="Google" id="ProtNLM"/>
    </source>
</evidence>
<keyword evidence="1" id="KW-1133">Transmembrane helix</keyword>
<organism evidence="2 3">
    <name type="scientific">Periweissella ghanensis</name>
    <dbReference type="NCBI Taxonomy" id="467997"/>
    <lineage>
        <taxon>Bacteria</taxon>
        <taxon>Bacillati</taxon>
        <taxon>Bacillota</taxon>
        <taxon>Bacilli</taxon>
        <taxon>Lactobacillales</taxon>
        <taxon>Lactobacillaceae</taxon>
        <taxon>Periweissella</taxon>
    </lineage>
</organism>
<name>A0ABN8BKQ0_9LACO</name>
<evidence type="ECO:0000313" key="2">
    <source>
        <dbReference type="EMBL" id="CAH0418243.1"/>
    </source>
</evidence>
<evidence type="ECO:0000256" key="1">
    <source>
        <dbReference type="SAM" id="Phobius"/>
    </source>
</evidence>
<dbReference type="RefSeq" id="WP_230098343.1">
    <property type="nucleotide sequence ID" value="NZ_CAKKNT010000006.1"/>
</dbReference>
<proteinExistence type="predicted"/>
<feature type="transmembrane region" description="Helical" evidence="1">
    <location>
        <begin position="36"/>
        <end position="59"/>
    </location>
</feature>
<gene>
    <name evidence="2" type="ORF">WGH24286_00661</name>
</gene>
<accession>A0ABN8BKQ0</accession>
<dbReference type="Pfam" id="PF11391">
    <property type="entry name" value="DUF2798"/>
    <property type="match status" value="1"/>
</dbReference>
<comment type="caution">
    <text evidence="2">The sequence shown here is derived from an EMBL/GenBank/DDBJ whole genome shotgun (WGS) entry which is preliminary data.</text>
</comment>